<evidence type="ECO:0000256" key="3">
    <source>
        <dbReference type="ARBA" id="ARBA00004752"/>
    </source>
</evidence>
<evidence type="ECO:0000256" key="11">
    <source>
        <dbReference type="ARBA" id="ARBA00022676"/>
    </source>
</evidence>
<evidence type="ECO:0000256" key="28">
    <source>
        <dbReference type="SAM" id="Phobius"/>
    </source>
</evidence>
<dbReference type="GO" id="GO:0008658">
    <property type="term" value="F:penicillin binding"/>
    <property type="evidence" value="ECO:0007669"/>
    <property type="project" value="InterPro"/>
</dbReference>
<keyword evidence="15" id="KW-0133">Cell shape</keyword>
<comment type="caution">
    <text evidence="31">The sequence shown here is derived from an EMBL/GenBank/DDBJ whole genome shotgun (WGS) entry which is preliminary data.</text>
</comment>
<evidence type="ECO:0000256" key="2">
    <source>
        <dbReference type="ARBA" id="ARBA00004401"/>
    </source>
</evidence>
<dbReference type="AlphaFoldDB" id="A0A9D2HJB8"/>
<dbReference type="FunFam" id="1.10.3810.10:FF:000001">
    <property type="entry name" value="Penicillin-binding protein 1A"/>
    <property type="match status" value="1"/>
</dbReference>
<accession>A0A9D2HJB8</accession>
<evidence type="ECO:0000256" key="19">
    <source>
        <dbReference type="ARBA" id="ARBA00023136"/>
    </source>
</evidence>
<dbReference type="GO" id="GO:0008955">
    <property type="term" value="F:peptidoglycan glycosyltransferase activity"/>
    <property type="evidence" value="ECO:0007669"/>
    <property type="project" value="UniProtKB-EC"/>
</dbReference>
<reference evidence="31" key="2">
    <citation type="submission" date="2021-04" db="EMBL/GenBank/DDBJ databases">
        <authorList>
            <person name="Gilroy R."/>
        </authorList>
    </citation>
    <scope>NUCLEOTIDE SEQUENCE</scope>
    <source>
        <strain evidence="31">CHK178-16964</strain>
    </source>
</reference>
<dbReference type="Gene3D" id="3.40.710.10">
    <property type="entry name" value="DD-peptidase/beta-lactamase superfamily"/>
    <property type="match status" value="1"/>
</dbReference>
<evidence type="ECO:0000256" key="4">
    <source>
        <dbReference type="ARBA" id="ARBA00007090"/>
    </source>
</evidence>
<name>A0A9D2HJB8_9FIRM</name>
<gene>
    <name evidence="31" type="ORF">IAA07_09960</name>
</gene>
<dbReference type="InterPro" id="IPR023346">
    <property type="entry name" value="Lysozyme-like_dom_sf"/>
</dbReference>
<keyword evidence="19 28" id="KW-0472">Membrane</keyword>
<evidence type="ECO:0000256" key="27">
    <source>
        <dbReference type="SAM" id="MobiDB-lite"/>
    </source>
</evidence>
<dbReference type="Gene3D" id="1.10.3810.10">
    <property type="entry name" value="Biosynthetic peptidoglycan transglycosylase-like"/>
    <property type="match status" value="1"/>
</dbReference>
<evidence type="ECO:0000256" key="26">
    <source>
        <dbReference type="ARBA" id="ARBA00060592"/>
    </source>
</evidence>
<evidence type="ECO:0000256" key="23">
    <source>
        <dbReference type="ARBA" id="ARBA00034000"/>
    </source>
</evidence>
<dbReference type="SUPFAM" id="SSF56601">
    <property type="entry name" value="beta-lactamase/transpeptidase-like"/>
    <property type="match status" value="1"/>
</dbReference>
<keyword evidence="17" id="KW-0573">Peptidoglycan synthesis</keyword>
<dbReference type="GO" id="GO:0008360">
    <property type="term" value="P:regulation of cell shape"/>
    <property type="evidence" value="ECO:0007669"/>
    <property type="project" value="UniProtKB-KW"/>
</dbReference>
<dbReference type="Pfam" id="PF00905">
    <property type="entry name" value="Transpeptidase"/>
    <property type="match status" value="1"/>
</dbReference>
<keyword evidence="21" id="KW-0511">Multifunctional enzyme</keyword>
<dbReference type="InterPro" id="IPR001264">
    <property type="entry name" value="Glyco_trans_51"/>
</dbReference>
<dbReference type="GO" id="GO:0009252">
    <property type="term" value="P:peptidoglycan biosynthetic process"/>
    <property type="evidence" value="ECO:0007669"/>
    <property type="project" value="UniProtKB-KW"/>
</dbReference>
<keyword evidence="8" id="KW-1003">Cell membrane</keyword>
<dbReference type="Pfam" id="PF00912">
    <property type="entry name" value="Transgly"/>
    <property type="match status" value="1"/>
</dbReference>
<comment type="similarity">
    <text evidence="5">In the N-terminal section; belongs to the glycosyltransferase 51 family.</text>
</comment>
<dbReference type="InterPro" id="IPR001460">
    <property type="entry name" value="PCN-bd_Tpept"/>
</dbReference>
<evidence type="ECO:0000256" key="18">
    <source>
        <dbReference type="ARBA" id="ARBA00022989"/>
    </source>
</evidence>
<comment type="catalytic activity">
    <reaction evidence="23">
        <text>Preferential cleavage: (Ac)2-L-Lys-D-Ala-|-D-Ala. Also transpeptidation of peptidyl-alanyl moieties that are N-acyl substituents of D-alanine.</text>
        <dbReference type="EC" id="3.4.16.4"/>
    </reaction>
</comment>
<comment type="catalytic activity">
    <reaction evidence="25">
        <text>[GlcNAc-(1-&gt;4)-Mur2Ac(oyl-L-Ala-gamma-D-Glu-L-Lys-D-Ala-D-Ala)](n)-di-trans,octa-cis-undecaprenyl diphosphate + beta-D-GlcNAc-(1-&gt;4)-Mur2Ac(oyl-L-Ala-gamma-D-Glu-L-Lys-D-Ala-D-Ala)-di-trans,octa-cis-undecaprenyl diphosphate = [GlcNAc-(1-&gt;4)-Mur2Ac(oyl-L-Ala-gamma-D-Glu-L-Lys-D-Ala-D-Ala)](n+1)-di-trans,octa-cis-undecaprenyl diphosphate + di-trans,octa-cis-undecaprenyl diphosphate + H(+)</text>
        <dbReference type="Rhea" id="RHEA:23708"/>
        <dbReference type="Rhea" id="RHEA-COMP:9602"/>
        <dbReference type="Rhea" id="RHEA-COMP:9603"/>
        <dbReference type="ChEBI" id="CHEBI:15378"/>
        <dbReference type="ChEBI" id="CHEBI:58405"/>
        <dbReference type="ChEBI" id="CHEBI:60033"/>
        <dbReference type="ChEBI" id="CHEBI:78435"/>
        <dbReference type="EC" id="2.4.99.28"/>
    </reaction>
</comment>
<evidence type="ECO:0000256" key="17">
    <source>
        <dbReference type="ARBA" id="ARBA00022984"/>
    </source>
</evidence>
<dbReference type="PANTHER" id="PTHR32282">
    <property type="entry name" value="BINDING PROTEIN TRANSPEPTIDASE, PUTATIVE-RELATED"/>
    <property type="match status" value="1"/>
</dbReference>
<comment type="subcellular location">
    <subcellularLocation>
        <location evidence="2">Cell membrane</location>
        <topology evidence="2">Single-pass type II membrane protein</topology>
    </subcellularLocation>
</comment>
<evidence type="ECO:0000259" key="29">
    <source>
        <dbReference type="Pfam" id="PF00905"/>
    </source>
</evidence>
<proteinExistence type="inferred from homology"/>
<evidence type="ECO:0000256" key="5">
    <source>
        <dbReference type="ARBA" id="ARBA00007739"/>
    </source>
</evidence>
<dbReference type="GO" id="GO:0071555">
    <property type="term" value="P:cell wall organization"/>
    <property type="evidence" value="ECO:0007669"/>
    <property type="project" value="UniProtKB-KW"/>
</dbReference>
<evidence type="ECO:0000256" key="24">
    <source>
        <dbReference type="ARBA" id="ARBA00044770"/>
    </source>
</evidence>
<feature type="region of interest" description="Disordered" evidence="27">
    <location>
        <begin position="1"/>
        <end position="75"/>
    </location>
</feature>
<keyword evidence="12" id="KW-0808">Transferase</keyword>
<feature type="compositionally biased region" description="Basic and acidic residues" evidence="27">
    <location>
        <begin position="65"/>
        <end position="75"/>
    </location>
</feature>
<feature type="transmembrane region" description="Helical" evidence="28">
    <location>
        <begin position="110"/>
        <end position="134"/>
    </location>
</feature>
<keyword evidence="22" id="KW-0961">Cell wall biogenesis/degradation</keyword>
<keyword evidence="16" id="KW-0735">Signal-anchor</keyword>
<evidence type="ECO:0000259" key="30">
    <source>
        <dbReference type="Pfam" id="PF00912"/>
    </source>
</evidence>
<dbReference type="GO" id="GO:0005886">
    <property type="term" value="C:plasma membrane"/>
    <property type="evidence" value="ECO:0007669"/>
    <property type="project" value="UniProtKB-SubCell"/>
</dbReference>
<dbReference type="EC" id="3.4.16.4" evidence="6"/>
<keyword evidence="9" id="KW-0121">Carboxypeptidase</keyword>
<feature type="compositionally biased region" description="Basic and acidic residues" evidence="27">
    <location>
        <begin position="37"/>
        <end position="53"/>
    </location>
</feature>
<comment type="pathway">
    <text evidence="3">Cell wall biogenesis; peptidoglycan biosynthesis.</text>
</comment>
<keyword evidence="13 28" id="KW-0812">Transmembrane</keyword>
<evidence type="ECO:0000256" key="13">
    <source>
        <dbReference type="ARBA" id="ARBA00022692"/>
    </source>
</evidence>
<comment type="function">
    <text evidence="1">Cell wall formation. Synthesis of cross-linked peptidoglycan from the lipid intermediates. The enzyme has a penicillin-insensitive transglycosylase N-terminal domain (formation of linear glycan strands) and a penicillin-sensitive transpeptidase C-terminal domain (cross-linking of the peptide subunits).</text>
</comment>
<evidence type="ECO:0000313" key="32">
    <source>
        <dbReference type="Proteomes" id="UP000823900"/>
    </source>
</evidence>
<evidence type="ECO:0000256" key="8">
    <source>
        <dbReference type="ARBA" id="ARBA00022475"/>
    </source>
</evidence>
<evidence type="ECO:0000256" key="12">
    <source>
        <dbReference type="ARBA" id="ARBA00022679"/>
    </source>
</evidence>
<evidence type="ECO:0000256" key="6">
    <source>
        <dbReference type="ARBA" id="ARBA00012448"/>
    </source>
</evidence>
<evidence type="ECO:0000256" key="1">
    <source>
        <dbReference type="ARBA" id="ARBA00002624"/>
    </source>
</evidence>
<evidence type="ECO:0000256" key="9">
    <source>
        <dbReference type="ARBA" id="ARBA00022645"/>
    </source>
</evidence>
<protein>
    <recommendedName>
        <fullName evidence="7">Penicillin-binding protein 1A</fullName>
        <ecNumber evidence="24">2.4.99.28</ecNumber>
        <ecNumber evidence="6">3.4.16.4</ecNumber>
    </recommendedName>
</protein>
<sequence>MKRTLNVTSFGKEEGMDIRKETEPKEMGKATEGTGSGRDEKIWTEGYDTRDENWYQEDPDPWEQGDGREDGGWGEAEEKKRPCIALRFFRIVLKYLGIIFRPLFKLLGFLFRSLFILCVLALVVCVFIGVYKIYPMYQEYKKEAVELVANSTYETFRLQESSFIYDRQGEVIAKLTKDEDSQYLPYDSIPENAINAFVAIEDRTFWENSGFDLRGIIRVALNYFKTEGEEVHGASTITQQLARNRFLTREVSIERKAKEILIAMELTKKYTKEEIIEFYVNDISYANTFYGLQSAAMGYFGKDASELTLSQTAYLCAIPNSPSYYNPYRHPENALKRRDKILDDMLELGYITEEEHDTAIKEEIVIQKAKYEFRNYETTYAIECAVRYLMKLDGFEFQYGFSSYDDYNAYSEAYDEAYAAAREELYTGGYQIYTSIDPQKQDELQQAVDEGLGFEEHIGDDGIYDLQGAATLVDNRDGKVLAIVGGRSQEADTYNLNRAFQSFRQPGSSIKPLIVYAPALDNGYTPDTPVKNISVDAAKEKGADVENLPGQVLPLRQAVERSLNGVAWYVYHAITPEVGMSYLTKMSFNNIVPDDYYMASSLGGFTYGVTTEEMAGAYSALANKGVYKEPTCLMMLLDNEGNNIYTESPEIQVYGEYAASTMVDILEGVVTRGTASSMGWNSPVKAAGKTGTTNNSKDGWFCGITPYYSLAVWVGYDQPKTLSNLWGSTYPANIWKTAMSEFVEGLEPADFAEPVAQASPSEGIYSQGDGEYLPGRDDSEVLSPGYTVGHYRQDHALADEAQALIDQMGGADAGTKARLQSQAQALIDQIYGVTLKGQMNQALDAAR</sequence>
<dbReference type="Proteomes" id="UP000823900">
    <property type="component" value="Unassembled WGS sequence"/>
</dbReference>
<evidence type="ECO:0000256" key="10">
    <source>
        <dbReference type="ARBA" id="ARBA00022670"/>
    </source>
</evidence>
<dbReference type="GO" id="GO:0009002">
    <property type="term" value="F:serine-type D-Ala-D-Ala carboxypeptidase activity"/>
    <property type="evidence" value="ECO:0007669"/>
    <property type="project" value="UniProtKB-EC"/>
</dbReference>
<dbReference type="InterPro" id="IPR050396">
    <property type="entry name" value="Glycosyltr_51/Transpeptidase"/>
</dbReference>
<keyword evidence="20" id="KW-0046">Antibiotic resistance</keyword>
<dbReference type="EC" id="2.4.99.28" evidence="24"/>
<evidence type="ECO:0000256" key="20">
    <source>
        <dbReference type="ARBA" id="ARBA00023251"/>
    </source>
</evidence>
<evidence type="ECO:0000256" key="21">
    <source>
        <dbReference type="ARBA" id="ARBA00023268"/>
    </source>
</evidence>
<dbReference type="GO" id="GO:0006508">
    <property type="term" value="P:proteolysis"/>
    <property type="evidence" value="ECO:0007669"/>
    <property type="project" value="UniProtKB-KW"/>
</dbReference>
<dbReference type="InterPro" id="IPR012338">
    <property type="entry name" value="Beta-lactam/transpept-like"/>
</dbReference>
<comment type="pathway">
    <text evidence="26">Glycan biosynthesis.</text>
</comment>
<dbReference type="EMBL" id="DWZA01000088">
    <property type="protein sequence ID" value="HJA71882.1"/>
    <property type="molecule type" value="Genomic_DNA"/>
</dbReference>
<feature type="domain" description="Glycosyl transferase family 51" evidence="30">
    <location>
        <begin position="169"/>
        <end position="345"/>
    </location>
</feature>
<feature type="compositionally biased region" description="Acidic residues" evidence="27">
    <location>
        <begin position="54"/>
        <end position="63"/>
    </location>
</feature>
<dbReference type="InterPro" id="IPR036950">
    <property type="entry name" value="PBP_transglycosylase"/>
</dbReference>
<keyword evidence="10" id="KW-0645">Protease</keyword>
<evidence type="ECO:0000256" key="16">
    <source>
        <dbReference type="ARBA" id="ARBA00022968"/>
    </source>
</evidence>
<dbReference type="PANTHER" id="PTHR32282:SF11">
    <property type="entry name" value="PENICILLIN-BINDING PROTEIN 1B"/>
    <property type="match status" value="1"/>
</dbReference>
<comment type="similarity">
    <text evidence="4">In the C-terminal section; belongs to the transpeptidase family.</text>
</comment>
<feature type="compositionally biased region" description="Basic and acidic residues" evidence="27">
    <location>
        <begin position="11"/>
        <end position="29"/>
    </location>
</feature>
<evidence type="ECO:0000256" key="15">
    <source>
        <dbReference type="ARBA" id="ARBA00022960"/>
    </source>
</evidence>
<evidence type="ECO:0000256" key="7">
    <source>
        <dbReference type="ARBA" id="ARBA00018638"/>
    </source>
</evidence>
<keyword evidence="14" id="KW-0378">Hydrolase</keyword>
<evidence type="ECO:0000256" key="14">
    <source>
        <dbReference type="ARBA" id="ARBA00022801"/>
    </source>
</evidence>
<evidence type="ECO:0000256" key="22">
    <source>
        <dbReference type="ARBA" id="ARBA00023316"/>
    </source>
</evidence>
<dbReference type="SUPFAM" id="SSF53955">
    <property type="entry name" value="Lysozyme-like"/>
    <property type="match status" value="1"/>
</dbReference>
<dbReference type="GO" id="GO:0030288">
    <property type="term" value="C:outer membrane-bounded periplasmic space"/>
    <property type="evidence" value="ECO:0007669"/>
    <property type="project" value="TreeGrafter"/>
</dbReference>
<evidence type="ECO:0000256" key="25">
    <source>
        <dbReference type="ARBA" id="ARBA00049902"/>
    </source>
</evidence>
<organism evidence="31 32">
    <name type="scientific">Candidatus Lachnoclostridium stercoravium</name>
    <dbReference type="NCBI Taxonomy" id="2838633"/>
    <lineage>
        <taxon>Bacteria</taxon>
        <taxon>Bacillati</taxon>
        <taxon>Bacillota</taxon>
        <taxon>Clostridia</taxon>
        <taxon>Lachnospirales</taxon>
        <taxon>Lachnospiraceae</taxon>
    </lineage>
</organism>
<evidence type="ECO:0000313" key="31">
    <source>
        <dbReference type="EMBL" id="HJA71882.1"/>
    </source>
</evidence>
<keyword evidence="18 28" id="KW-1133">Transmembrane helix</keyword>
<dbReference type="GO" id="GO:0046677">
    <property type="term" value="P:response to antibiotic"/>
    <property type="evidence" value="ECO:0007669"/>
    <property type="project" value="UniProtKB-KW"/>
</dbReference>
<feature type="domain" description="Penicillin-binding protein transpeptidase" evidence="29">
    <location>
        <begin position="468"/>
        <end position="739"/>
    </location>
</feature>
<reference evidence="31" key="1">
    <citation type="journal article" date="2021" name="PeerJ">
        <title>Extensive microbial diversity within the chicken gut microbiome revealed by metagenomics and culture.</title>
        <authorList>
            <person name="Gilroy R."/>
            <person name="Ravi A."/>
            <person name="Getino M."/>
            <person name="Pursley I."/>
            <person name="Horton D.L."/>
            <person name="Alikhan N.F."/>
            <person name="Baker D."/>
            <person name="Gharbi K."/>
            <person name="Hall N."/>
            <person name="Watson M."/>
            <person name="Adriaenssens E.M."/>
            <person name="Foster-Nyarko E."/>
            <person name="Jarju S."/>
            <person name="Secka A."/>
            <person name="Antonio M."/>
            <person name="Oren A."/>
            <person name="Chaudhuri R.R."/>
            <person name="La Ragione R."/>
            <person name="Hildebrand F."/>
            <person name="Pallen M.J."/>
        </authorList>
    </citation>
    <scope>NUCLEOTIDE SEQUENCE</scope>
    <source>
        <strain evidence="31">CHK178-16964</strain>
    </source>
</reference>
<keyword evidence="11" id="KW-0328">Glycosyltransferase</keyword>